<protein>
    <recommendedName>
        <fullName evidence="3 5">Regulatory protein RecX</fullName>
    </recommendedName>
</protein>
<keyword evidence="4 5" id="KW-0963">Cytoplasm</keyword>
<dbReference type="InterPro" id="IPR053924">
    <property type="entry name" value="RecX_HTH_2nd"/>
</dbReference>
<dbReference type="PANTHER" id="PTHR33602">
    <property type="entry name" value="REGULATORY PROTEIN RECX FAMILY PROTEIN"/>
    <property type="match status" value="1"/>
</dbReference>
<feature type="domain" description="RecX second three-helical" evidence="6">
    <location>
        <begin position="64"/>
        <end position="105"/>
    </location>
</feature>
<evidence type="ECO:0000256" key="4">
    <source>
        <dbReference type="ARBA" id="ARBA00022490"/>
    </source>
</evidence>
<proteinExistence type="inferred from homology"/>
<evidence type="ECO:0000259" key="8">
    <source>
        <dbReference type="Pfam" id="PF21982"/>
    </source>
</evidence>
<dbReference type="InterPro" id="IPR036388">
    <property type="entry name" value="WH-like_DNA-bd_sf"/>
</dbReference>
<gene>
    <name evidence="5 9" type="primary">recX</name>
    <name evidence="9" type="ORF">P7M15_09885</name>
</gene>
<comment type="subcellular location">
    <subcellularLocation>
        <location evidence="1 5">Cytoplasm</location>
    </subcellularLocation>
</comment>
<comment type="similarity">
    <text evidence="2 5">Belongs to the RecX family.</text>
</comment>
<feature type="domain" description="RecX first three-helical" evidence="8">
    <location>
        <begin position="18"/>
        <end position="54"/>
    </location>
</feature>
<evidence type="ECO:0000256" key="3">
    <source>
        <dbReference type="ARBA" id="ARBA00018111"/>
    </source>
</evidence>
<organism evidence="9 10">
    <name type="scientific">Exercitatus varius</name>
    <dbReference type="NCBI Taxonomy" id="67857"/>
    <lineage>
        <taxon>Bacteria</taxon>
        <taxon>Pseudomonadati</taxon>
        <taxon>Pseudomonadota</taxon>
        <taxon>Gammaproteobacteria</taxon>
        <taxon>Pasteurellales</taxon>
        <taxon>Pasteurellaceae</taxon>
        <taxon>Exercitatus</taxon>
    </lineage>
</organism>
<dbReference type="RefSeq" id="WP_317477748.1">
    <property type="nucleotide sequence ID" value="NZ_JARQTW010000017.1"/>
</dbReference>
<evidence type="ECO:0000313" key="9">
    <source>
        <dbReference type="EMBL" id="MDG2950813.1"/>
    </source>
</evidence>
<sequence>MHQKVTETETHTTSFRLALGYVMNLLARREYSEYEIRCKMQEKAFCEEDIEAVILHCRQKNWQSDRRFTENYLNFRAQRGHGLARIKQELIRLKGIPPAIIEEVLAESDLDWNQIAHTVLNKKFPDYRKKQNPQSKQKIWRYMISHGFSSDDFADFIGNDDSFNF</sequence>
<dbReference type="Gene3D" id="1.10.10.10">
    <property type="entry name" value="Winged helix-like DNA-binding domain superfamily/Winged helix DNA-binding domain"/>
    <property type="match status" value="3"/>
</dbReference>
<evidence type="ECO:0000259" key="7">
    <source>
        <dbReference type="Pfam" id="PF21981"/>
    </source>
</evidence>
<feature type="domain" description="RecX third three-helical" evidence="7">
    <location>
        <begin position="114"/>
        <end position="152"/>
    </location>
</feature>
<accession>A0AAW6QBE4</accession>
<dbReference type="InterPro" id="IPR003783">
    <property type="entry name" value="Regulatory_RecX"/>
</dbReference>
<dbReference type="Pfam" id="PF21982">
    <property type="entry name" value="RecX_HTH1"/>
    <property type="match status" value="1"/>
</dbReference>
<evidence type="ECO:0000256" key="1">
    <source>
        <dbReference type="ARBA" id="ARBA00004496"/>
    </source>
</evidence>
<reference evidence="9" key="1">
    <citation type="submission" date="2023-03" db="EMBL/GenBank/DDBJ databases">
        <title>Classification of Bisgaard taxon 6 and taxon 10 as Exercitatus varius gen. nov., spec. nov.</title>
        <authorList>
            <person name="Christensen H."/>
        </authorList>
    </citation>
    <scope>NUCLEOTIDE SEQUENCE</scope>
    <source>
        <strain evidence="9">86116</strain>
    </source>
</reference>
<dbReference type="Proteomes" id="UP001214976">
    <property type="component" value="Unassembled WGS sequence"/>
</dbReference>
<comment type="function">
    <text evidence="5">Modulates RecA activity.</text>
</comment>
<evidence type="ECO:0000256" key="2">
    <source>
        <dbReference type="ARBA" id="ARBA00009695"/>
    </source>
</evidence>
<dbReference type="AlphaFoldDB" id="A0AAW6QBE4"/>
<dbReference type="Pfam" id="PF21981">
    <property type="entry name" value="RecX_HTH3"/>
    <property type="match status" value="1"/>
</dbReference>
<dbReference type="EMBL" id="JARQTW010000017">
    <property type="protein sequence ID" value="MDG2950813.1"/>
    <property type="molecule type" value="Genomic_DNA"/>
</dbReference>
<dbReference type="NCBIfam" id="NF001057">
    <property type="entry name" value="PRK00117.3-3"/>
    <property type="match status" value="1"/>
</dbReference>
<dbReference type="Pfam" id="PF02631">
    <property type="entry name" value="RecX_HTH2"/>
    <property type="match status" value="1"/>
</dbReference>
<comment type="caution">
    <text evidence="9">The sequence shown here is derived from an EMBL/GenBank/DDBJ whole genome shotgun (WGS) entry which is preliminary data.</text>
</comment>
<evidence type="ECO:0000256" key="5">
    <source>
        <dbReference type="HAMAP-Rule" id="MF_01114"/>
    </source>
</evidence>
<dbReference type="GO" id="GO:0006282">
    <property type="term" value="P:regulation of DNA repair"/>
    <property type="evidence" value="ECO:0007669"/>
    <property type="project" value="UniProtKB-UniRule"/>
</dbReference>
<dbReference type="HAMAP" id="MF_01114">
    <property type="entry name" value="RecX"/>
    <property type="match status" value="1"/>
</dbReference>
<dbReference type="InterPro" id="IPR053925">
    <property type="entry name" value="RecX_HTH_3rd"/>
</dbReference>
<dbReference type="PANTHER" id="PTHR33602:SF1">
    <property type="entry name" value="REGULATORY PROTEIN RECX FAMILY PROTEIN"/>
    <property type="match status" value="1"/>
</dbReference>
<evidence type="ECO:0000313" key="10">
    <source>
        <dbReference type="Proteomes" id="UP001214976"/>
    </source>
</evidence>
<dbReference type="GO" id="GO:0005737">
    <property type="term" value="C:cytoplasm"/>
    <property type="evidence" value="ECO:0007669"/>
    <property type="project" value="UniProtKB-SubCell"/>
</dbReference>
<name>A0AAW6QBE4_9PAST</name>
<evidence type="ECO:0000259" key="6">
    <source>
        <dbReference type="Pfam" id="PF02631"/>
    </source>
</evidence>
<dbReference type="InterPro" id="IPR053926">
    <property type="entry name" value="RecX_HTH_1st"/>
</dbReference>